<evidence type="ECO:0000313" key="2">
    <source>
        <dbReference type="EMBL" id="GEO34235.1"/>
    </source>
</evidence>
<dbReference type="Gene3D" id="3.40.190.10">
    <property type="entry name" value="Periplasmic binding protein-like II"/>
    <property type="match status" value="2"/>
</dbReference>
<feature type="chain" id="PRO_5038382752" evidence="1">
    <location>
        <begin position="35"/>
        <end position="451"/>
    </location>
</feature>
<dbReference type="PROSITE" id="PS51257">
    <property type="entry name" value="PROKAR_LIPOPROTEIN"/>
    <property type="match status" value="1"/>
</dbReference>
<dbReference type="Proteomes" id="UP000321181">
    <property type="component" value="Unassembled WGS sequence"/>
</dbReference>
<dbReference type="SUPFAM" id="SSF53850">
    <property type="entry name" value="Periplasmic binding protein-like II"/>
    <property type="match status" value="1"/>
</dbReference>
<dbReference type="PANTHER" id="PTHR43649">
    <property type="entry name" value="ARABINOSE-BINDING PROTEIN-RELATED"/>
    <property type="match status" value="1"/>
</dbReference>
<protein>
    <submittedName>
        <fullName evidence="2">Sugar ABC transporter substrate-binding protein</fullName>
    </submittedName>
</protein>
<gene>
    <name evidence="2" type="ORF">CAE01nite_19600</name>
</gene>
<dbReference type="EMBL" id="BJYY01000013">
    <property type="protein sequence ID" value="GEO34235.1"/>
    <property type="molecule type" value="Genomic_DNA"/>
</dbReference>
<dbReference type="InterPro" id="IPR006059">
    <property type="entry name" value="SBP"/>
</dbReference>
<feature type="signal peptide" evidence="1">
    <location>
        <begin position="1"/>
        <end position="34"/>
    </location>
</feature>
<dbReference type="RefSeq" id="WP_146903434.1">
    <property type="nucleotide sequence ID" value="NZ_BAAARM010000003.1"/>
</dbReference>
<dbReference type="Pfam" id="PF13416">
    <property type="entry name" value="SBP_bac_8"/>
    <property type="match status" value="1"/>
</dbReference>
<dbReference type="InterPro" id="IPR050490">
    <property type="entry name" value="Bact_solute-bd_prot1"/>
</dbReference>
<keyword evidence="1" id="KW-0732">Signal</keyword>
<reference evidence="2 3" key="1">
    <citation type="submission" date="2019-07" db="EMBL/GenBank/DDBJ databases">
        <title>Whole genome shotgun sequence of Cellulomonas aerilata NBRC 106308.</title>
        <authorList>
            <person name="Hosoyama A."/>
            <person name="Uohara A."/>
            <person name="Ohji S."/>
            <person name="Ichikawa N."/>
        </authorList>
    </citation>
    <scope>NUCLEOTIDE SEQUENCE [LARGE SCALE GENOMIC DNA]</scope>
    <source>
        <strain evidence="2 3">NBRC 106308</strain>
    </source>
</reference>
<dbReference type="PANTHER" id="PTHR43649:SF11">
    <property type="entry name" value="ABC TRANSPORTER SUBSTRATE-BINDING PROTEIN YESO-RELATED"/>
    <property type="match status" value="1"/>
</dbReference>
<organism evidence="2 3">
    <name type="scientific">Cellulomonas aerilata</name>
    <dbReference type="NCBI Taxonomy" id="515326"/>
    <lineage>
        <taxon>Bacteria</taxon>
        <taxon>Bacillati</taxon>
        <taxon>Actinomycetota</taxon>
        <taxon>Actinomycetes</taxon>
        <taxon>Micrococcales</taxon>
        <taxon>Cellulomonadaceae</taxon>
        <taxon>Cellulomonas</taxon>
    </lineage>
</organism>
<evidence type="ECO:0000313" key="3">
    <source>
        <dbReference type="Proteomes" id="UP000321181"/>
    </source>
</evidence>
<keyword evidence="3" id="KW-1185">Reference proteome</keyword>
<evidence type="ECO:0000256" key="1">
    <source>
        <dbReference type="SAM" id="SignalP"/>
    </source>
</evidence>
<sequence length="451" mass="49236">MRSFLSTTSRPRRRLLTATLVATTALTLTACGQADDTSAGAASEGAEAAAPAEFDPDEEYTLRYAWWGSDVRHGLNQQVIDAFTEKYPNVTIVPDFTDWDGYWDKLATGVAGGDTPDVIMQEERYLRDYGERGVIADLNDFDIATDKIEEEILSVGEFDGGQYGIPTGINVYSVLANPAVFEKAGVEMPDDETWTWEEYQDIAIEIGASGQSVFGMQDHGYNEPGFMVFARQRGEELYTPEGELGYQDETLVDWWNIALNLQKNGGQPSASETVELETGGPEQSLLGTNRGAMGAWWTNQLTAIQTAAGTDLELLRWPGETEGERTGMYFKPSMYISMSADTEAPAAAAMFIDFMVNDPEAGRILLSDRGLPANTDVRTAVEAQFTAGDVKAAEFMKDLEDEIVDGVPTPPVGAGEVAAILARINSEVLFERMTPEEGAQQFRAEVEQAIG</sequence>
<name>A0A512DCQ1_9CELL</name>
<accession>A0A512DCQ1</accession>
<proteinExistence type="predicted"/>
<dbReference type="AlphaFoldDB" id="A0A512DCQ1"/>
<dbReference type="OrthoDB" id="7918484at2"/>
<comment type="caution">
    <text evidence="2">The sequence shown here is derived from an EMBL/GenBank/DDBJ whole genome shotgun (WGS) entry which is preliminary data.</text>
</comment>